<proteinExistence type="predicted"/>
<protein>
    <submittedName>
        <fullName evidence="1">Uncharacterized protein</fullName>
    </submittedName>
</protein>
<accession>A0A0F9CML4</accession>
<feature type="non-terminal residue" evidence="1">
    <location>
        <position position="36"/>
    </location>
</feature>
<gene>
    <name evidence="1" type="ORF">LCGC14_2303960</name>
</gene>
<reference evidence="1" key="1">
    <citation type="journal article" date="2015" name="Nature">
        <title>Complex archaea that bridge the gap between prokaryotes and eukaryotes.</title>
        <authorList>
            <person name="Spang A."/>
            <person name="Saw J.H."/>
            <person name="Jorgensen S.L."/>
            <person name="Zaremba-Niedzwiedzka K."/>
            <person name="Martijn J."/>
            <person name="Lind A.E."/>
            <person name="van Eijk R."/>
            <person name="Schleper C."/>
            <person name="Guy L."/>
            <person name="Ettema T.J."/>
        </authorList>
    </citation>
    <scope>NUCLEOTIDE SEQUENCE</scope>
</reference>
<sequence length="36" mass="4073">MQTHRLPRRQISRDLTRIANAPVSDVLETIGDTDVP</sequence>
<comment type="caution">
    <text evidence="1">The sequence shown here is derived from an EMBL/GenBank/DDBJ whole genome shotgun (WGS) entry which is preliminary data.</text>
</comment>
<organism evidence="1">
    <name type="scientific">marine sediment metagenome</name>
    <dbReference type="NCBI Taxonomy" id="412755"/>
    <lineage>
        <taxon>unclassified sequences</taxon>
        <taxon>metagenomes</taxon>
        <taxon>ecological metagenomes</taxon>
    </lineage>
</organism>
<dbReference type="EMBL" id="LAZR01032544">
    <property type="protein sequence ID" value="KKL50588.1"/>
    <property type="molecule type" value="Genomic_DNA"/>
</dbReference>
<dbReference type="AlphaFoldDB" id="A0A0F9CML4"/>
<evidence type="ECO:0000313" key="1">
    <source>
        <dbReference type="EMBL" id="KKL50588.1"/>
    </source>
</evidence>
<name>A0A0F9CML4_9ZZZZ</name>